<gene>
    <name evidence="1" type="ORF">SAMN05216555_11250</name>
</gene>
<protein>
    <submittedName>
        <fullName evidence="1">Uncharacterized protein</fullName>
    </submittedName>
</protein>
<accession>A0A1G8UMK4</accession>
<name>A0A1G8UMK4_9MICC</name>
<evidence type="ECO:0000313" key="1">
    <source>
        <dbReference type="EMBL" id="SDJ55052.1"/>
    </source>
</evidence>
<dbReference type="AlphaFoldDB" id="A0A1G8UMK4"/>
<reference evidence="2" key="1">
    <citation type="submission" date="2016-10" db="EMBL/GenBank/DDBJ databases">
        <authorList>
            <person name="Varghese N."/>
            <person name="Submissions S."/>
        </authorList>
    </citation>
    <scope>NUCLEOTIDE SEQUENCE [LARGE SCALE GENOMIC DNA]</scope>
    <source>
        <strain evidence="2">CGMCC 1.10783</strain>
    </source>
</reference>
<proteinExistence type="predicted"/>
<dbReference type="Proteomes" id="UP000182130">
    <property type="component" value="Unassembled WGS sequence"/>
</dbReference>
<sequence>MFLGKSVQPSSKIAKMVIHMGCISEILQVQKVGHVPVTDESLHNVYSVQILRWNSPYRIESESCLYRTVDGDRKVVSAEVNLGYISNYSGTRQTCSHLKRRESASRATIENHVGRLQA</sequence>
<dbReference type="EMBL" id="FNEI01000012">
    <property type="protein sequence ID" value="SDJ55052.1"/>
    <property type="molecule type" value="Genomic_DNA"/>
</dbReference>
<evidence type="ECO:0000313" key="2">
    <source>
        <dbReference type="Proteomes" id="UP000182130"/>
    </source>
</evidence>
<organism evidence="1 2">
    <name type="scientific">Arthrobacter cupressi</name>
    <dbReference type="NCBI Taxonomy" id="1045773"/>
    <lineage>
        <taxon>Bacteria</taxon>
        <taxon>Bacillati</taxon>
        <taxon>Actinomycetota</taxon>
        <taxon>Actinomycetes</taxon>
        <taxon>Micrococcales</taxon>
        <taxon>Micrococcaceae</taxon>
        <taxon>Arthrobacter</taxon>
    </lineage>
</organism>
<keyword evidence="2" id="KW-1185">Reference proteome</keyword>